<dbReference type="SUPFAM" id="SSF47598">
    <property type="entry name" value="Ribbon-helix-helix"/>
    <property type="match status" value="1"/>
</dbReference>
<dbReference type="GO" id="GO:0003677">
    <property type="term" value="F:DNA binding"/>
    <property type="evidence" value="ECO:0007669"/>
    <property type="project" value="InterPro"/>
</dbReference>
<dbReference type="GO" id="GO:0006355">
    <property type="term" value="P:regulation of DNA-templated transcription"/>
    <property type="evidence" value="ECO:0007669"/>
    <property type="project" value="InterPro"/>
</dbReference>
<dbReference type="RefSeq" id="WP_218778405.1">
    <property type="nucleotide sequence ID" value="NZ_NBTY01000113.1"/>
</dbReference>
<organism evidence="2 3">
    <name type="scientific">Caballeronia sordidicola</name>
    <name type="common">Burkholderia sordidicola</name>
    <dbReference type="NCBI Taxonomy" id="196367"/>
    <lineage>
        <taxon>Bacteria</taxon>
        <taxon>Pseudomonadati</taxon>
        <taxon>Pseudomonadota</taxon>
        <taxon>Betaproteobacteria</taxon>
        <taxon>Burkholderiales</taxon>
        <taxon>Burkholderiaceae</taxon>
        <taxon>Caballeronia</taxon>
    </lineage>
</organism>
<reference evidence="2 3" key="1">
    <citation type="submission" date="2017-03" db="EMBL/GenBank/DDBJ databases">
        <title>Genome analysis of strain PAMC 26510.</title>
        <authorList>
            <person name="Oh H.-M."/>
            <person name="Yang J.-A."/>
        </authorList>
    </citation>
    <scope>NUCLEOTIDE SEQUENCE [LARGE SCALE GENOMIC DNA]</scope>
    <source>
        <strain evidence="2 3">PAMC 26510</strain>
    </source>
</reference>
<dbReference type="InterPro" id="IPR005569">
    <property type="entry name" value="Arc_DNA-bd_dom"/>
</dbReference>
<accession>A0A242MM21</accession>
<sequence>MKIGGQLPQMKLRLPPELKLWLQQQATANRRSLNAEVVFQLETVLTKENAPLAGTGEALEAE</sequence>
<dbReference type="InterPro" id="IPR013321">
    <property type="entry name" value="Arc_rbn_hlx_hlx"/>
</dbReference>
<dbReference type="AlphaFoldDB" id="A0A242MM21"/>
<dbReference type="EMBL" id="NBTY01000113">
    <property type="protein sequence ID" value="OTP72367.1"/>
    <property type="molecule type" value="Genomic_DNA"/>
</dbReference>
<protein>
    <recommendedName>
        <fullName evidence="1">Arc-like DNA binding domain-containing protein</fullName>
    </recommendedName>
</protein>
<dbReference type="Proteomes" id="UP000194546">
    <property type="component" value="Unassembled WGS sequence"/>
</dbReference>
<dbReference type="Gene3D" id="1.10.1220.10">
    <property type="entry name" value="Met repressor-like"/>
    <property type="match status" value="1"/>
</dbReference>
<evidence type="ECO:0000259" key="1">
    <source>
        <dbReference type="Pfam" id="PF03869"/>
    </source>
</evidence>
<name>A0A242MM21_CABSO</name>
<proteinExistence type="predicted"/>
<evidence type="ECO:0000313" key="2">
    <source>
        <dbReference type="EMBL" id="OTP72367.1"/>
    </source>
</evidence>
<comment type="caution">
    <text evidence="2">The sequence shown here is derived from an EMBL/GenBank/DDBJ whole genome shotgun (WGS) entry which is preliminary data.</text>
</comment>
<dbReference type="InterPro" id="IPR010985">
    <property type="entry name" value="Ribbon_hlx_hlx"/>
</dbReference>
<feature type="domain" description="Arc-like DNA binding" evidence="1">
    <location>
        <begin position="8"/>
        <end position="49"/>
    </location>
</feature>
<gene>
    <name evidence="2" type="ORF">PAMC26510_21310</name>
</gene>
<dbReference type="Pfam" id="PF03869">
    <property type="entry name" value="Arc"/>
    <property type="match status" value="1"/>
</dbReference>
<evidence type="ECO:0000313" key="3">
    <source>
        <dbReference type="Proteomes" id="UP000194546"/>
    </source>
</evidence>